<gene>
    <name evidence="1" type="ORF">AKJ08_1226</name>
</gene>
<proteinExistence type="predicted"/>
<dbReference type="KEGG" id="vin:AKJ08_1226"/>
<dbReference type="EMBL" id="CP012332">
    <property type="protein sequence ID" value="AKU90839.1"/>
    <property type="molecule type" value="Genomic_DNA"/>
</dbReference>
<accession>A0A0K1PCJ1</accession>
<reference evidence="1 2" key="1">
    <citation type="submission" date="2015-08" db="EMBL/GenBank/DDBJ databases">
        <authorList>
            <person name="Babu N.S."/>
            <person name="Beckwith C.J."/>
            <person name="Beseler K.G."/>
            <person name="Brison A."/>
            <person name="Carone J.V."/>
            <person name="Caskin T.P."/>
            <person name="Diamond M."/>
            <person name="Durham M.E."/>
            <person name="Foxe J.M."/>
            <person name="Go M."/>
            <person name="Henderson B.A."/>
            <person name="Jones I.B."/>
            <person name="McGettigan J.A."/>
            <person name="Micheletti S.J."/>
            <person name="Nasrallah M.E."/>
            <person name="Ortiz D."/>
            <person name="Piller C.R."/>
            <person name="Privatt S.R."/>
            <person name="Schneider S.L."/>
            <person name="Sharp S."/>
            <person name="Smith T.C."/>
            <person name="Stanton J.D."/>
            <person name="Ullery H.E."/>
            <person name="Wilson R.J."/>
            <person name="Serrano M.G."/>
            <person name="Buck G."/>
            <person name="Lee V."/>
            <person name="Wang Y."/>
            <person name="Carvalho R."/>
            <person name="Voegtly L."/>
            <person name="Shi R."/>
            <person name="Duckworth R."/>
            <person name="Johnson A."/>
            <person name="Loviza R."/>
            <person name="Walstead R."/>
            <person name="Shah Z."/>
            <person name="Kiflezghi M."/>
            <person name="Wade K."/>
            <person name="Ball S.L."/>
            <person name="Bradley K.W."/>
            <person name="Asai D.J."/>
            <person name="Bowman C.A."/>
            <person name="Russell D.A."/>
            <person name="Pope W.H."/>
            <person name="Jacobs-Sera D."/>
            <person name="Hendrix R.W."/>
            <person name="Hatfull G.F."/>
        </authorList>
    </citation>
    <scope>NUCLEOTIDE SEQUENCE [LARGE SCALE GENOMIC DNA]</scope>
    <source>
        <strain evidence="1 2">DSM 27710</strain>
    </source>
</reference>
<keyword evidence="2" id="KW-1185">Reference proteome</keyword>
<sequence length="78" mass="8451">MMFVLPGFASSLSIQDLSALGVGLEANGSYWWKVEAWVGNGFSADDVTDGIGLGTYRLVVTTEPLVMYRAWSTFKTAP</sequence>
<dbReference type="Proteomes" id="UP000055590">
    <property type="component" value="Chromosome"/>
</dbReference>
<evidence type="ECO:0000313" key="2">
    <source>
        <dbReference type="Proteomes" id="UP000055590"/>
    </source>
</evidence>
<protein>
    <submittedName>
        <fullName evidence="1">Uncharacterized protein</fullName>
    </submittedName>
</protein>
<dbReference type="AlphaFoldDB" id="A0A0K1PCJ1"/>
<evidence type="ECO:0000313" key="1">
    <source>
        <dbReference type="EMBL" id="AKU90839.1"/>
    </source>
</evidence>
<name>A0A0K1PCJ1_9BACT</name>
<organism evidence="1 2">
    <name type="scientific">Vulgatibacter incomptus</name>
    <dbReference type="NCBI Taxonomy" id="1391653"/>
    <lineage>
        <taxon>Bacteria</taxon>
        <taxon>Pseudomonadati</taxon>
        <taxon>Myxococcota</taxon>
        <taxon>Myxococcia</taxon>
        <taxon>Myxococcales</taxon>
        <taxon>Cystobacterineae</taxon>
        <taxon>Vulgatibacteraceae</taxon>
        <taxon>Vulgatibacter</taxon>
    </lineage>
</organism>